<comment type="similarity">
    <text evidence="4 11">Belongs to the aldose epimerase family.</text>
</comment>
<dbReference type="InterPro" id="IPR011013">
    <property type="entry name" value="Gal_mutarotase_sf_dom"/>
</dbReference>
<dbReference type="PROSITE" id="PS00545">
    <property type="entry name" value="ALDOSE_1_EPIMERASE"/>
    <property type="match status" value="1"/>
</dbReference>
<comment type="cofactor">
    <cofactor evidence="2">
        <name>Ca(2+)</name>
        <dbReference type="ChEBI" id="CHEBI:29108"/>
    </cofactor>
</comment>
<dbReference type="GO" id="GO:0030246">
    <property type="term" value="F:carbohydrate binding"/>
    <property type="evidence" value="ECO:0007669"/>
    <property type="project" value="InterPro"/>
</dbReference>
<evidence type="ECO:0000256" key="2">
    <source>
        <dbReference type="ARBA" id="ARBA00001913"/>
    </source>
</evidence>
<organism evidence="16 17">
    <name type="scientific">Rhinopithecimicrobium faecis</name>
    <dbReference type="NCBI Taxonomy" id="2820698"/>
    <lineage>
        <taxon>Bacteria</taxon>
        <taxon>Pseudomonadati</taxon>
        <taxon>Bacteroidota</taxon>
        <taxon>Sphingobacteriia</taxon>
        <taxon>Sphingobacteriales</taxon>
        <taxon>Sphingobacteriaceae</taxon>
        <taxon>Rhinopithecimicrobium</taxon>
    </lineage>
</organism>
<dbReference type="InterPro" id="IPR015443">
    <property type="entry name" value="Aldose_1-epimerase"/>
</dbReference>
<dbReference type="PANTHER" id="PTHR10091">
    <property type="entry name" value="ALDOSE-1-EPIMERASE"/>
    <property type="match status" value="1"/>
</dbReference>
<dbReference type="GO" id="GO:0004034">
    <property type="term" value="F:aldose 1-epimerase activity"/>
    <property type="evidence" value="ECO:0007669"/>
    <property type="project" value="UniProtKB-EC"/>
</dbReference>
<keyword evidence="10 11" id="KW-0119">Carbohydrate metabolism</keyword>
<dbReference type="PIRSF" id="PIRSF005096">
    <property type="entry name" value="GALM"/>
    <property type="match status" value="1"/>
</dbReference>
<evidence type="ECO:0000313" key="16">
    <source>
        <dbReference type="EMBL" id="MBP3944134.1"/>
    </source>
</evidence>
<feature type="signal peptide" evidence="15">
    <location>
        <begin position="1"/>
        <end position="28"/>
    </location>
</feature>
<evidence type="ECO:0000256" key="9">
    <source>
        <dbReference type="ARBA" id="ARBA00023235"/>
    </source>
</evidence>
<evidence type="ECO:0000256" key="8">
    <source>
        <dbReference type="ARBA" id="ARBA00022837"/>
    </source>
</evidence>
<dbReference type="Proteomes" id="UP000679691">
    <property type="component" value="Unassembled WGS sequence"/>
</dbReference>
<evidence type="ECO:0000256" key="1">
    <source>
        <dbReference type="ARBA" id="ARBA00001614"/>
    </source>
</evidence>
<keyword evidence="15" id="KW-0732">Signal</keyword>
<dbReference type="SUPFAM" id="SSF74650">
    <property type="entry name" value="Galactose mutarotase-like"/>
    <property type="match status" value="1"/>
</dbReference>
<feature type="chain" id="PRO_5035820184" description="Aldose 1-epimerase" evidence="15">
    <location>
        <begin position="29"/>
        <end position="384"/>
    </location>
</feature>
<dbReference type="InterPro" id="IPR014718">
    <property type="entry name" value="GH-type_carb-bd"/>
</dbReference>
<dbReference type="PROSITE" id="PS51257">
    <property type="entry name" value="PROKAR_LIPOPROTEIN"/>
    <property type="match status" value="1"/>
</dbReference>
<dbReference type="GO" id="GO:0006006">
    <property type="term" value="P:glucose metabolic process"/>
    <property type="evidence" value="ECO:0007669"/>
    <property type="project" value="TreeGrafter"/>
</dbReference>
<keyword evidence="9 11" id="KW-0413">Isomerase</keyword>
<dbReference type="GO" id="GO:0033499">
    <property type="term" value="P:galactose catabolic process via UDP-galactose, Leloir pathway"/>
    <property type="evidence" value="ECO:0007669"/>
    <property type="project" value="TreeGrafter"/>
</dbReference>
<comment type="pathway">
    <text evidence="3 11">Carbohydrate metabolism; hexose metabolism.</text>
</comment>
<evidence type="ECO:0000256" key="10">
    <source>
        <dbReference type="ARBA" id="ARBA00023277"/>
    </source>
</evidence>
<keyword evidence="8" id="KW-0106">Calcium</keyword>
<dbReference type="GO" id="GO:0005737">
    <property type="term" value="C:cytoplasm"/>
    <property type="evidence" value="ECO:0007669"/>
    <property type="project" value="TreeGrafter"/>
</dbReference>
<evidence type="ECO:0000256" key="11">
    <source>
        <dbReference type="PIRNR" id="PIRNR005096"/>
    </source>
</evidence>
<reference evidence="16" key="1">
    <citation type="submission" date="2021-03" db="EMBL/GenBank/DDBJ databases">
        <authorList>
            <person name="Lu T."/>
            <person name="Wang Q."/>
            <person name="Han X."/>
        </authorList>
    </citation>
    <scope>NUCLEOTIDE SEQUENCE</scope>
    <source>
        <strain evidence="16">WQ 2009</strain>
    </source>
</reference>
<evidence type="ECO:0000256" key="13">
    <source>
        <dbReference type="PIRSR" id="PIRSR005096-2"/>
    </source>
</evidence>
<dbReference type="InterPro" id="IPR008183">
    <property type="entry name" value="Aldose_1/G6P_1-epimerase"/>
</dbReference>
<evidence type="ECO:0000256" key="5">
    <source>
        <dbReference type="ARBA" id="ARBA00011245"/>
    </source>
</evidence>
<evidence type="ECO:0000256" key="4">
    <source>
        <dbReference type="ARBA" id="ARBA00006206"/>
    </source>
</evidence>
<evidence type="ECO:0000256" key="14">
    <source>
        <dbReference type="PIRSR" id="PIRSR005096-3"/>
    </source>
</evidence>
<comment type="catalytic activity">
    <reaction evidence="1 11">
        <text>alpha-D-glucose = beta-D-glucose</text>
        <dbReference type="Rhea" id="RHEA:10264"/>
        <dbReference type="ChEBI" id="CHEBI:15903"/>
        <dbReference type="ChEBI" id="CHEBI:17925"/>
        <dbReference type="EC" id="5.1.3.3"/>
    </reaction>
</comment>
<comment type="caution">
    <text evidence="16">The sequence shown here is derived from an EMBL/GenBank/DDBJ whole genome shotgun (WGS) entry which is preliminary data.</text>
</comment>
<comment type="subunit">
    <text evidence="5">Monomer.</text>
</comment>
<evidence type="ECO:0000256" key="12">
    <source>
        <dbReference type="PIRSR" id="PIRSR005096-1"/>
    </source>
</evidence>
<dbReference type="InterPro" id="IPR047215">
    <property type="entry name" value="Galactose_mutarotase-like"/>
</dbReference>
<feature type="binding site" evidence="14">
    <location>
        <begin position="115"/>
        <end position="116"/>
    </location>
    <ligand>
        <name>beta-D-galactose</name>
        <dbReference type="ChEBI" id="CHEBI:27667"/>
    </ligand>
</feature>
<accession>A0A8T4HBI3</accession>
<dbReference type="InterPro" id="IPR018052">
    <property type="entry name" value="Ald1_epimerase_CS"/>
</dbReference>
<dbReference type="NCBIfam" id="NF008277">
    <property type="entry name" value="PRK11055.1"/>
    <property type="match status" value="1"/>
</dbReference>
<feature type="active site" description="Proton acceptor" evidence="12">
    <location>
        <position position="349"/>
    </location>
</feature>
<dbReference type="EC" id="5.1.3.3" evidence="6 11"/>
<dbReference type="CDD" id="cd09019">
    <property type="entry name" value="galactose_mutarotase_like"/>
    <property type="match status" value="1"/>
</dbReference>
<dbReference type="PANTHER" id="PTHR10091:SF0">
    <property type="entry name" value="GALACTOSE MUTAROTASE"/>
    <property type="match status" value="1"/>
</dbReference>
<dbReference type="EMBL" id="JAGKSB010000013">
    <property type="protein sequence ID" value="MBP3944134.1"/>
    <property type="molecule type" value="Genomic_DNA"/>
</dbReference>
<feature type="binding site" evidence="13">
    <location>
        <position position="284"/>
    </location>
    <ligand>
        <name>beta-D-galactose</name>
        <dbReference type="ChEBI" id="CHEBI:27667"/>
    </ligand>
</feature>
<feature type="binding site" evidence="14">
    <location>
        <begin position="212"/>
        <end position="214"/>
    </location>
    <ligand>
        <name>beta-D-galactose</name>
        <dbReference type="ChEBI" id="CHEBI:27667"/>
    </ligand>
</feature>
<evidence type="ECO:0000256" key="6">
    <source>
        <dbReference type="ARBA" id="ARBA00013185"/>
    </source>
</evidence>
<gene>
    <name evidence="16" type="ORF">J5U18_11320</name>
</gene>
<protein>
    <recommendedName>
        <fullName evidence="7 11">Aldose 1-epimerase</fullName>
        <ecNumber evidence="6 11">5.1.3.3</ecNumber>
    </recommendedName>
</protein>
<name>A0A8T4HBI3_9SPHI</name>
<evidence type="ECO:0000256" key="7">
    <source>
        <dbReference type="ARBA" id="ARBA00014165"/>
    </source>
</evidence>
<evidence type="ECO:0000313" key="17">
    <source>
        <dbReference type="Proteomes" id="UP000679691"/>
    </source>
</evidence>
<dbReference type="AlphaFoldDB" id="A0A8T4HBI3"/>
<evidence type="ECO:0000256" key="15">
    <source>
        <dbReference type="SAM" id="SignalP"/>
    </source>
</evidence>
<sequence>MKKLYIPIFSVACLLVCANLLSSCQQNGGAKNAEQAAETPNFETTIAGKEVKLFTLSNNNNAIISLTNYGARLVSLRVPNREGQPIDVILGYDQAQTFKDHAANFYGAVVGRFGNRIANGTFSLDSQVYQLEQNDGKHSLHGGTNGLYNQVWDALQKDNQSIVFSYLSKDGEAGYPGNVRISVEYRLTEENALKITYQATTDKNTVLNLTNHAYFNLNGEGDATILDHELQIYADKFTPVDESLIPTGALKSVQNTPFDFRKPTAIGKHIDQDDIQLARGKGYDHNWVLAKENGLDTAAIVYSPKTGIEMMILTEEPGLQFYSGNFMSADDPKGKSGHTYGYRAAFCLETQHFPDSPNQENFPTTLLKVGETYKSETSYLFSVK</sequence>
<dbReference type="RefSeq" id="WP_353547640.1">
    <property type="nucleotide sequence ID" value="NZ_JAGKSB010000013.1"/>
</dbReference>
<proteinExistence type="inferred from homology"/>
<dbReference type="Gene3D" id="2.70.98.10">
    <property type="match status" value="1"/>
</dbReference>
<evidence type="ECO:0000256" key="3">
    <source>
        <dbReference type="ARBA" id="ARBA00005028"/>
    </source>
</evidence>
<keyword evidence="17" id="KW-1185">Reference proteome</keyword>
<feature type="active site" description="Proton donor" evidence="12">
    <location>
        <position position="212"/>
    </location>
</feature>
<dbReference type="Pfam" id="PF01263">
    <property type="entry name" value="Aldose_epim"/>
    <property type="match status" value="1"/>
</dbReference>